<dbReference type="AlphaFoldDB" id="A0A9D1KTC4"/>
<feature type="domain" description="HTH luxR-type" evidence="4">
    <location>
        <begin position="111"/>
        <end position="176"/>
    </location>
</feature>
<dbReference type="EMBL" id="DVLY01000003">
    <property type="protein sequence ID" value="HIT97219.1"/>
    <property type="molecule type" value="Genomic_DNA"/>
</dbReference>
<name>A0A9D1KTC4_9FLAO</name>
<protein>
    <submittedName>
        <fullName evidence="5">Response regulator transcription factor</fullName>
    </submittedName>
</protein>
<dbReference type="GO" id="GO:0006355">
    <property type="term" value="P:regulation of DNA-templated transcription"/>
    <property type="evidence" value="ECO:0007669"/>
    <property type="project" value="InterPro"/>
</dbReference>
<reference evidence="5" key="2">
    <citation type="journal article" date="2021" name="PeerJ">
        <title>Extensive microbial diversity within the chicken gut microbiome revealed by metagenomics and culture.</title>
        <authorList>
            <person name="Gilroy R."/>
            <person name="Ravi A."/>
            <person name="Getino M."/>
            <person name="Pursley I."/>
            <person name="Horton D.L."/>
            <person name="Alikhan N.F."/>
            <person name="Baker D."/>
            <person name="Gharbi K."/>
            <person name="Hall N."/>
            <person name="Watson M."/>
            <person name="Adriaenssens E.M."/>
            <person name="Foster-Nyarko E."/>
            <person name="Jarju S."/>
            <person name="Secka A."/>
            <person name="Antonio M."/>
            <person name="Oren A."/>
            <person name="Chaudhuri R.R."/>
            <person name="La Ragione R."/>
            <person name="Hildebrand F."/>
            <person name="Pallen M.J."/>
        </authorList>
    </citation>
    <scope>NUCLEOTIDE SEQUENCE</scope>
    <source>
        <strain evidence="5">1383</strain>
    </source>
</reference>
<organism evidence="5 6">
    <name type="scientific">Candidatus Merdimorpha stercoravium</name>
    <dbReference type="NCBI Taxonomy" id="2840863"/>
    <lineage>
        <taxon>Bacteria</taxon>
        <taxon>Pseudomonadati</taxon>
        <taxon>Bacteroidota</taxon>
        <taxon>Flavobacteriia</taxon>
        <taxon>Flavobacteriales</taxon>
        <taxon>Candidatus Merdimorpha</taxon>
    </lineage>
</organism>
<proteinExistence type="predicted"/>
<evidence type="ECO:0000256" key="3">
    <source>
        <dbReference type="ARBA" id="ARBA00023163"/>
    </source>
</evidence>
<accession>A0A9D1KTC4</accession>
<evidence type="ECO:0000259" key="4">
    <source>
        <dbReference type="PROSITE" id="PS50043"/>
    </source>
</evidence>
<sequence>MRRIRRVAICCRDTLRAGGLRNLLVSYFPPMEIDLYATSGEWVRHEDYDMYFVEEEAMGSFAGIVARKLVRLSLGAGQGEEGECLLDTSADQHRMVEVIKGFFGRHDSTGEGEENKNLTPREIQVLRLVVSGAINKEIAERLSISFNTVLTHRKNISAKTGIKTVSGLTFYALLNGYVSPAEIGMQ</sequence>
<dbReference type="PRINTS" id="PR00038">
    <property type="entry name" value="HTHLUXR"/>
</dbReference>
<dbReference type="PROSITE" id="PS50043">
    <property type="entry name" value="HTH_LUXR_2"/>
    <property type="match status" value="1"/>
</dbReference>
<keyword evidence="1" id="KW-0805">Transcription regulation</keyword>
<dbReference type="InterPro" id="IPR000792">
    <property type="entry name" value="Tscrpt_reg_LuxR_C"/>
</dbReference>
<dbReference type="PANTHER" id="PTHR44688">
    <property type="entry name" value="DNA-BINDING TRANSCRIPTIONAL ACTIVATOR DEVR_DOSR"/>
    <property type="match status" value="1"/>
</dbReference>
<comment type="caution">
    <text evidence="5">The sequence shown here is derived from an EMBL/GenBank/DDBJ whole genome shotgun (WGS) entry which is preliminary data.</text>
</comment>
<dbReference type="Gene3D" id="1.10.10.10">
    <property type="entry name" value="Winged helix-like DNA-binding domain superfamily/Winged helix DNA-binding domain"/>
    <property type="match status" value="1"/>
</dbReference>
<dbReference type="PROSITE" id="PS00622">
    <property type="entry name" value="HTH_LUXR_1"/>
    <property type="match status" value="1"/>
</dbReference>
<dbReference type="SUPFAM" id="SSF46894">
    <property type="entry name" value="C-terminal effector domain of the bipartite response regulators"/>
    <property type="match status" value="1"/>
</dbReference>
<evidence type="ECO:0000256" key="1">
    <source>
        <dbReference type="ARBA" id="ARBA00023015"/>
    </source>
</evidence>
<dbReference type="Proteomes" id="UP000824161">
    <property type="component" value="Unassembled WGS sequence"/>
</dbReference>
<gene>
    <name evidence="5" type="ORF">IAC44_00100</name>
</gene>
<evidence type="ECO:0000313" key="5">
    <source>
        <dbReference type="EMBL" id="HIT97219.1"/>
    </source>
</evidence>
<reference evidence="5" key="1">
    <citation type="submission" date="2020-10" db="EMBL/GenBank/DDBJ databases">
        <authorList>
            <person name="Gilroy R."/>
        </authorList>
    </citation>
    <scope>NUCLEOTIDE SEQUENCE</scope>
    <source>
        <strain evidence="5">1383</strain>
    </source>
</reference>
<dbReference type="GO" id="GO:0003677">
    <property type="term" value="F:DNA binding"/>
    <property type="evidence" value="ECO:0007669"/>
    <property type="project" value="UniProtKB-KW"/>
</dbReference>
<dbReference type="PANTHER" id="PTHR44688:SF16">
    <property type="entry name" value="DNA-BINDING TRANSCRIPTIONAL ACTIVATOR DEVR_DOSR"/>
    <property type="match status" value="1"/>
</dbReference>
<keyword evidence="3" id="KW-0804">Transcription</keyword>
<dbReference type="InterPro" id="IPR016032">
    <property type="entry name" value="Sig_transdc_resp-reg_C-effctor"/>
</dbReference>
<keyword evidence="2" id="KW-0238">DNA-binding</keyword>
<dbReference type="SMART" id="SM00421">
    <property type="entry name" value="HTH_LUXR"/>
    <property type="match status" value="1"/>
</dbReference>
<dbReference type="Pfam" id="PF00196">
    <property type="entry name" value="GerE"/>
    <property type="match status" value="1"/>
</dbReference>
<dbReference type="CDD" id="cd06170">
    <property type="entry name" value="LuxR_C_like"/>
    <property type="match status" value="1"/>
</dbReference>
<dbReference type="InterPro" id="IPR036388">
    <property type="entry name" value="WH-like_DNA-bd_sf"/>
</dbReference>
<evidence type="ECO:0000313" key="6">
    <source>
        <dbReference type="Proteomes" id="UP000824161"/>
    </source>
</evidence>
<evidence type="ECO:0000256" key="2">
    <source>
        <dbReference type="ARBA" id="ARBA00023125"/>
    </source>
</evidence>